<evidence type="ECO:0000256" key="3">
    <source>
        <dbReference type="ARBA" id="ARBA00022578"/>
    </source>
</evidence>
<evidence type="ECO:0000256" key="6">
    <source>
        <dbReference type="RuleBase" id="RU365089"/>
    </source>
</evidence>
<dbReference type="Pfam" id="PF00872">
    <property type="entry name" value="Transposase_mut"/>
    <property type="match status" value="1"/>
</dbReference>
<comment type="caution">
    <text evidence="8">The sequence shown here is derived from an EMBL/GenBank/DDBJ whole genome shotgun (WGS) entry which is preliminary data.</text>
</comment>
<protein>
    <recommendedName>
        <fullName evidence="6">Mutator family transposase</fullName>
    </recommendedName>
</protein>
<comment type="function">
    <text evidence="1 6">Required for the transposition of the insertion element.</text>
</comment>
<evidence type="ECO:0000256" key="7">
    <source>
        <dbReference type="SAM" id="MobiDB-lite"/>
    </source>
</evidence>
<gene>
    <name evidence="8" type="ORF">HGK34_22205</name>
</gene>
<dbReference type="PROSITE" id="PS50096">
    <property type="entry name" value="IQ"/>
    <property type="match status" value="1"/>
</dbReference>
<keyword evidence="4 6" id="KW-0238">DNA-binding</keyword>
<dbReference type="PROSITE" id="PS01007">
    <property type="entry name" value="TRANSPOSASE_MUTATOR"/>
    <property type="match status" value="1"/>
</dbReference>
<evidence type="ECO:0000313" key="9">
    <source>
        <dbReference type="Proteomes" id="UP000675409"/>
    </source>
</evidence>
<organism evidence="8 9">
    <name type="scientific">Myceligenerans indicum</name>
    <dbReference type="NCBI Taxonomy" id="2593663"/>
    <lineage>
        <taxon>Bacteria</taxon>
        <taxon>Bacillati</taxon>
        <taxon>Actinomycetota</taxon>
        <taxon>Actinomycetes</taxon>
        <taxon>Micrococcales</taxon>
        <taxon>Promicromonosporaceae</taxon>
        <taxon>Myceligenerans</taxon>
    </lineage>
</organism>
<evidence type="ECO:0000256" key="5">
    <source>
        <dbReference type="ARBA" id="ARBA00023172"/>
    </source>
</evidence>
<name>A0ABS1LTX4_9MICO</name>
<evidence type="ECO:0000256" key="4">
    <source>
        <dbReference type="ARBA" id="ARBA00023125"/>
    </source>
</evidence>
<feature type="region of interest" description="Disordered" evidence="7">
    <location>
        <begin position="341"/>
        <end position="389"/>
    </location>
</feature>
<proteinExistence type="inferred from homology"/>
<dbReference type="Proteomes" id="UP000675409">
    <property type="component" value="Unassembled WGS sequence"/>
</dbReference>
<dbReference type="RefSeq" id="WP_201851600.1">
    <property type="nucleotide sequence ID" value="NZ_JABBYC010000126.1"/>
</dbReference>
<evidence type="ECO:0000313" key="8">
    <source>
        <dbReference type="EMBL" id="MBL0888947.1"/>
    </source>
</evidence>
<dbReference type="InterPro" id="IPR001207">
    <property type="entry name" value="Transposase_mutator"/>
</dbReference>
<dbReference type="EMBL" id="JABBYC010000126">
    <property type="protein sequence ID" value="MBL0888947.1"/>
    <property type="molecule type" value="Genomic_DNA"/>
</dbReference>
<keyword evidence="3 6" id="KW-0815">Transposition</keyword>
<keyword evidence="6" id="KW-0814">Transposable element</keyword>
<accession>A0ABS1LTX4</accession>
<dbReference type="PANTHER" id="PTHR33217:SF7">
    <property type="entry name" value="TRANSPOSASE FOR INSERTION SEQUENCE ELEMENT IS1081"/>
    <property type="match status" value="1"/>
</dbReference>
<keyword evidence="5 6" id="KW-0233">DNA recombination</keyword>
<keyword evidence="9" id="KW-1185">Reference proteome</keyword>
<dbReference type="NCBIfam" id="NF033544">
    <property type="entry name" value="transpos_IS1249"/>
    <property type="match status" value="1"/>
</dbReference>
<comment type="similarity">
    <text evidence="2 6">Belongs to the transposase mutator family.</text>
</comment>
<evidence type="ECO:0000256" key="1">
    <source>
        <dbReference type="ARBA" id="ARBA00002190"/>
    </source>
</evidence>
<dbReference type="InterPro" id="IPR048004">
    <property type="entry name" value="IS1249_transpos"/>
</dbReference>
<sequence>MAEQGGGHRRRCQVCGGGLKRNGRTSSGKTRWRCTSCGSSSSRSRPDVTRRAQVEAFVAWLTGPVPQAQASQASARSFRRHTAWCWRIEPVIGVTGEVFDEVQLDGIYLAGGWCALIAISRGTVVGLQWCDTEKTAAWMALLERLPAPGVAVVDGVSGLTSALAQAWPDTAVQRCLVHVQRGVRGYLTRHPRTEAGKALRALSLQLTKITTRDQATTWLTALNAWHQAHGDLIKQRTYATQPGAIRPQWARAGQRWWYTHDRIRRAYRLMARLARENTLFTYLDERFDGQGIAATTNQIEGGINSVLRDLLKRHRGMPPAHQKRAVEWWCYLHSERPTQPADLARPEHWNPQPSHPAIDDEPLSPAGYDTTATPEEGLWTRKGWAGRPR</sequence>
<evidence type="ECO:0000256" key="2">
    <source>
        <dbReference type="ARBA" id="ARBA00010961"/>
    </source>
</evidence>
<reference evidence="8 9" key="1">
    <citation type="journal article" date="2021" name="Arch. Microbiol.">
        <title>Myceligenerans indicum sp. nov., an actinobacterium isolated from mangrove sediment of Sundarbans, India.</title>
        <authorList>
            <person name="Asha K."/>
            <person name="Bhadury P."/>
        </authorList>
    </citation>
    <scope>NUCLEOTIDE SEQUENCE [LARGE SCALE GENOMIC DNA]</scope>
    <source>
        <strain evidence="8 9">I2</strain>
    </source>
</reference>
<dbReference type="PANTHER" id="PTHR33217">
    <property type="entry name" value="TRANSPOSASE FOR INSERTION SEQUENCE ELEMENT IS1081"/>
    <property type="match status" value="1"/>
</dbReference>